<dbReference type="Proteomes" id="UP000242715">
    <property type="component" value="Unassembled WGS sequence"/>
</dbReference>
<dbReference type="SUPFAM" id="SSF56672">
    <property type="entry name" value="DNA/RNA polymerases"/>
    <property type="match status" value="1"/>
</dbReference>
<name>A0A2Z6PCT5_TRISU</name>
<feature type="compositionally biased region" description="Basic and acidic residues" evidence="1">
    <location>
        <begin position="229"/>
        <end position="242"/>
    </location>
</feature>
<feature type="region of interest" description="Disordered" evidence="1">
    <location>
        <begin position="179"/>
        <end position="214"/>
    </location>
</feature>
<accession>A0A2Z6PCT5</accession>
<dbReference type="SUPFAM" id="SSF56219">
    <property type="entry name" value="DNase I-like"/>
    <property type="match status" value="1"/>
</dbReference>
<keyword evidence="4" id="KW-1185">Reference proteome</keyword>
<dbReference type="Gene3D" id="3.60.10.10">
    <property type="entry name" value="Endonuclease/exonuclease/phosphatase"/>
    <property type="match status" value="1"/>
</dbReference>
<dbReference type="GO" id="GO:0003824">
    <property type="term" value="F:catalytic activity"/>
    <property type="evidence" value="ECO:0007669"/>
    <property type="project" value="InterPro"/>
</dbReference>
<evidence type="ECO:0000313" key="3">
    <source>
        <dbReference type="EMBL" id="GAU47142.1"/>
    </source>
</evidence>
<dbReference type="InterPro" id="IPR026960">
    <property type="entry name" value="RVT-Znf"/>
</dbReference>
<proteinExistence type="predicted"/>
<evidence type="ECO:0000256" key="1">
    <source>
        <dbReference type="SAM" id="MobiDB-lite"/>
    </source>
</evidence>
<reference evidence="4" key="1">
    <citation type="journal article" date="2017" name="Front. Plant Sci.">
        <title>Climate Clever Clovers: New Paradigm to Reduce the Environmental Footprint of Ruminants by Breeding Low Methanogenic Forages Utilizing Haplotype Variation.</title>
        <authorList>
            <person name="Kaur P."/>
            <person name="Appels R."/>
            <person name="Bayer P.E."/>
            <person name="Keeble-Gagnere G."/>
            <person name="Wang J."/>
            <person name="Hirakawa H."/>
            <person name="Shirasawa K."/>
            <person name="Vercoe P."/>
            <person name="Stefanova K."/>
            <person name="Durmic Z."/>
            <person name="Nichols P."/>
            <person name="Revell C."/>
            <person name="Isobe S.N."/>
            <person name="Edwards D."/>
            <person name="Erskine W."/>
        </authorList>
    </citation>
    <scope>NUCLEOTIDE SEQUENCE [LARGE SCALE GENOMIC DNA]</scope>
    <source>
        <strain evidence="4">cv. Daliak</strain>
    </source>
</reference>
<dbReference type="OrthoDB" id="1430711at2759"/>
<dbReference type="InterPro" id="IPR005135">
    <property type="entry name" value="Endo/exonuclease/phosphatase"/>
</dbReference>
<dbReference type="Pfam" id="PF03372">
    <property type="entry name" value="Exo_endo_phos"/>
    <property type="match status" value="1"/>
</dbReference>
<feature type="region of interest" description="Disordered" evidence="1">
    <location>
        <begin position="287"/>
        <end position="307"/>
    </location>
</feature>
<dbReference type="Pfam" id="PF00078">
    <property type="entry name" value="RVT_1"/>
    <property type="match status" value="1"/>
</dbReference>
<gene>
    <name evidence="3" type="ORF">TSUD_379190</name>
</gene>
<feature type="domain" description="Reverse transcriptase" evidence="2">
    <location>
        <begin position="844"/>
        <end position="1091"/>
    </location>
</feature>
<dbReference type="InterPro" id="IPR043502">
    <property type="entry name" value="DNA/RNA_pol_sf"/>
</dbReference>
<evidence type="ECO:0000259" key="2">
    <source>
        <dbReference type="PROSITE" id="PS50878"/>
    </source>
</evidence>
<protein>
    <recommendedName>
        <fullName evidence="2">Reverse transcriptase domain-containing protein</fullName>
    </recommendedName>
</protein>
<organism evidence="3 4">
    <name type="scientific">Trifolium subterraneum</name>
    <name type="common">Subterranean clover</name>
    <dbReference type="NCBI Taxonomy" id="3900"/>
    <lineage>
        <taxon>Eukaryota</taxon>
        <taxon>Viridiplantae</taxon>
        <taxon>Streptophyta</taxon>
        <taxon>Embryophyta</taxon>
        <taxon>Tracheophyta</taxon>
        <taxon>Spermatophyta</taxon>
        <taxon>Magnoliopsida</taxon>
        <taxon>eudicotyledons</taxon>
        <taxon>Gunneridae</taxon>
        <taxon>Pentapetalae</taxon>
        <taxon>rosids</taxon>
        <taxon>fabids</taxon>
        <taxon>Fabales</taxon>
        <taxon>Fabaceae</taxon>
        <taxon>Papilionoideae</taxon>
        <taxon>50 kb inversion clade</taxon>
        <taxon>NPAAA clade</taxon>
        <taxon>Hologalegina</taxon>
        <taxon>IRL clade</taxon>
        <taxon>Trifolieae</taxon>
        <taxon>Trifolium</taxon>
    </lineage>
</organism>
<dbReference type="PANTHER" id="PTHR33116">
    <property type="entry name" value="REVERSE TRANSCRIPTASE ZINC-BINDING DOMAIN-CONTAINING PROTEIN-RELATED-RELATED"/>
    <property type="match status" value="1"/>
</dbReference>
<feature type="compositionally biased region" description="Basic and acidic residues" evidence="1">
    <location>
        <begin position="287"/>
        <end position="304"/>
    </location>
</feature>
<sequence>MVALKNRLTPMWKDLSRWGITSLGKGFYEFSFSSLEDVRRVRSVASWNLEPGYLKLFAWSGDFNPNLQRNTTAQVWVRIYGLSQEYWRPNILFAIASNIGTPICTDAIAAKPMFERTFGHFARVLVDIDLTETLRYKVLVERKGYAFFVELEYEKLPEFCTHCKMVGHYIEICKKAQGTEQEQQPKDNKQPKDNRQKLEKRSEGSKQFVQVNKGRNELNKTNDVVIVEESEHSDNRINKQVEENNSIKTTPSIEAQSPITGQLEIANDLLKHHNRFSALEDQEIEESDTHLGINHDENVQREDDTSTLGSEFVDATQHQDDDRVSNGALLNQGTSVDNVRKDMQFLKDSWANMAEDEEQEQCLLAALDKGPAPSSFKLVTSKSRKKSNALKTPSKSVANKSSKLALRNFMNSNNPDLIIITEPWMKFEAFPKRWLQSLNPTILDLNEQYVAFSITALDKHFCLAAIYASTCYIKRRILWNNLSVLISQHDLPWCFIGDFNVILGSHEYNGNFTPSRLPMSEFQDWTSSNDLIHLPTRGAWFTWSNGRRGGAYTEKRLDRAICNQAWLNLCNSTSCSTLLRSKSDHHPLLLDFNFSDTTFVAQFKFLKMWSLHESCKSLISEVWNTTFVGCPMFILNSKLKLLKNHLKIWNKEVFGNVHSYVKTAETDLPSIQNDIQNHGYDDVSRDLERKAQVKLDEALQRQDLFWHEKAKVKWHLDGDRNTSYFHRIAKIKNTTKALTTIRVGDEILTDPQQIADHIVHYYKSLFCSNLDFLQDQSIVDDVIPKVIDDRLNAILTMLPTPAEIKNAVFDLNKDGAPGPDGFGAFFFQSYWDIVHHDVENAVLEFFNTGWLLPNFNANTIILIPKTSSADSIDQYRPIAMANFKFKVISKIIADRVSQIFPFIISVEQMGFIQGRNIKDCICLASEAANLLHSKSYGGNLALKIDIAKYFDTLEWSFILKVLRSFGFNEKFCNWIDTILNSATLSISINGKLHGYFNCTRGVRQGDPLSPLLFCLAEDVLSRSLTKLVDEGKLHLIKDLFTRYAIASGQIVNAAKSTIYSGSISNARLLQIAHYIGFTIGSLPFWYLGVPIFKGKPKKSHLQQIADKIKSKLAAWKASLLSIAGRIQLVKSVVHNMIIYSISIYSWPISLLKDLEKWIKNFIWSGDLTQRKLVTVAWKKVCKPFSEGGLGLRSLLTLNDATNLKLCWDLLQSQEQWATLLKSRVIRGNKCISHHVFSSLWSSIKTEFSVIKENSSFLIGDGKNLSFWKDKWCNSHSLVNLMQIPEDIAQNLNSYVCEFIINFQWHIPLDLQLMFPTMCQTLAKVTIPNEQKPDLQVWNNTISDNLSLKDAFSFKRHHAAQFNWAKIIWCKDIPPSKSLLAWRLMHDKLPTDDNLRLRGCNLPSQTFGSCVIVIGLPNASL</sequence>
<dbReference type="InterPro" id="IPR036691">
    <property type="entry name" value="Endo/exonu/phosph_ase_sf"/>
</dbReference>
<dbReference type="CDD" id="cd01650">
    <property type="entry name" value="RT_nLTR_like"/>
    <property type="match status" value="1"/>
</dbReference>
<dbReference type="EMBL" id="DF974286">
    <property type="protein sequence ID" value="GAU47142.1"/>
    <property type="molecule type" value="Genomic_DNA"/>
</dbReference>
<feature type="compositionally biased region" description="Basic and acidic residues" evidence="1">
    <location>
        <begin position="183"/>
        <end position="204"/>
    </location>
</feature>
<dbReference type="Pfam" id="PF13966">
    <property type="entry name" value="zf-RVT"/>
    <property type="match status" value="1"/>
</dbReference>
<evidence type="ECO:0000313" key="4">
    <source>
        <dbReference type="Proteomes" id="UP000242715"/>
    </source>
</evidence>
<feature type="region of interest" description="Disordered" evidence="1">
    <location>
        <begin position="228"/>
        <end position="250"/>
    </location>
</feature>
<dbReference type="PROSITE" id="PS50878">
    <property type="entry name" value="RT_POL"/>
    <property type="match status" value="1"/>
</dbReference>
<dbReference type="PANTHER" id="PTHR33116:SF80">
    <property type="entry name" value="REVERSE TRANSCRIPTASE ZINC-BINDING DOMAIN-CONTAINING PROTEIN"/>
    <property type="match status" value="1"/>
</dbReference>
<dbReference type="InterPro" id="IPR000477">
    <property type="entry name" value="RT_dom"/>
</dbReference>